<evidence type="ECO:0000313" key="1">
    <source>
        <dbReference type="EMBL" id="KAK6007587.1"/>
    </source>
</evidence>
<keyword evidence="2" id="KW-1185">Reference proteome</keyword>
<protein>
    <submittedName>
        <fullName evidence="1">Uncharacterized protein</fullName>
    </submittedName>
</protein>
<dbReference type="Proteomes" id="UP001341245">
    <property type="component" value="Unassembled WGS sequence"/>
</dbReference>
<reference evidence="1 2" key="1">
    <citation type="submission" date="2023-11" db="EMBL/GenBank/DDBJ databases">
        <title>Draft genome sequence and annotation of the polyextremotolerant black yeast-like fungus Aureobasidium pullulans NRRL 62042.</title>
        <authorList>
            <person name="Dielentheis-Frenken M.R.E."/>
            <person name="Wibberg D."/>
            <person name="Blank L.M."/>
            <person name="Tiso T."/>
        </authorList>
    </citation>
    <scope>NUCLEOTIDE SEQUENCE [LARGE SCALE GENOMIC DNA]</scope>
    <source>
        <strain evidence="1 2">NRRL 62042</strain>
    </source>
</reference>
<proteinExistence type="predicted"/>
<comment type="caution">
    <text evidence="1">The sequence shown here is derived from an EMBL/GenBank/DDBJ whole genome shotgun (WGS) entry which is preliminary data.</text>
</comment>
<evidence type="ECO:0000313" key="2">
    <source>
        <dbReference type="Proteomes" id="UP001341245"/>
    </source>
</evidence>
<gene>
    <name evidence="1" type="ORF">QM012_004401</name>
</gene>
<dbReference type="EMBL" id="JASGXD010000002">
    <property type="protein sequence ID" value="KAK6007587.1"/>
    <property type="molecule type" value="Genomic_DNA"/>
</dbReference>
<accession>A0ABR0TTD1</accession>
<sequence length="293" mass="32060">MSSGASTIQFYQPHDVTAWTRDIEMQMLQEEILKLKKNLTEANAKQIEENEKAIFEKKIALEKHCRQFDMTYGKYGTGESEVKIEGAKDEETGTMTDGHVKMDGDNTIMSDDLVDATASVAPYEIESAQSSTVNGLDSNGVIESMEDLEETSKTASNAAPTETDIDDPFITPASDIVPTNLFHAPTGTFNDDPFTTYNGGYAPALTNNDSFLDQNMGHVGSTAHSTTNIDIDKFLDGQESEMANYTTSASHNGDAGMDFGGDIEMDMDTMANRAPMAEFEEPVSPDMDKYDNL</sequence>
<name>A0ABR0TTD1_AURPU</name>
<organism evidence="1 2">
    <name type="scientific">Aureobasidium pullulans</name>
    <name type="common">Black yeast</name>
    <name type="synonym">Pullularia pullulans</name>
    <dbReference type="NCBI Taxonomy" id="5580"/>
    <lineage>
        <taxon>Eukaryota</taxon>
        <taxon>Fungi</taxon>
        <taxon>Dikarya</taxon>
        <taxon>Ascomycota</taxon>
        <taxon>Pezizomycotina</taxon>
        <taxon>Dothideomycetes</taxon>
        <taxon>Dothideomycetidae</taxon>
        <taxon>Dothideales</taxon>
        <taxon>Saccotheciaceae</taxon>
        <taxon>Aureobasidium</taxon>
    </lineage>
</organism>